<dbReference type="AlphaFoldDB" id="A0A1E5IM41"/>
<dbReference type="Proteomes" id="UP000095237">
    <property type="component" value="Unassembled WGS sequence"/>
</dbReference>
<protein>
    <submittedName>
        <fullName evidence="1">Uncharacterized protein</fullName>
    </submittedName>
</protein>
<keyword evidence="2" id="KW-1185">Reference proteome</keyword>
<proteinExistence type="predicted"/>
<dbReference type="EMBL" id="LNVX01000173">
    <property type="protein sequence ID" value="OEG71552.1"/>
    <property type="molecule type" value="Genomic_DNA"/>
</dbReference>
<reference evidence="1 2" key="1">
    <citation type="submission" date="2015-11" db="EMBL/GenBank/DDBJ databases">
        <title>Evidence for parallel genomic evolution in an endosymbiosis of termite gut flagellates.</title>
        <authorList>
            <person name="Zheng H."/>
        </authorList>
    </citation>
    <scope>NUCLEOTIDE SEQUENCE [LARGE SCALE GENOMIC DNA]</scope>
    <source>
        <strain evidence="1 2">CET450</strain>
    </source>
</reference>
<accession>A0A1E5IM41</accession>
<organism evidence="1 2">
    <name type="scientific">Endomicrobium trichonymphae</name>
    <dbReference type="NCBI Taxonomy" id="1408204"/>
    <lineage>
        <taxon>Bacteria</taxon>
        <taxon>Pseudomonadati</taxon>
        <taxon>Elusimicrobiota</taxon>
        <taxon>Endomicrobiia</taxon>
        <taxon>Endomicrobiales</taxon>
        <taxon>Endomicrobiaceae</taxon>
        <taxon>Candidatus Endomicrobiellum</taxon>
    </lineage>
</organism>
<evidence type="ECO:0000313" key="2">
    <source>
        <dbReference type="Proteomes" id="UP000095237"/>
    </source>
</evidence>
<sequence length="70" mass="8202">MDRALYSAIQKMSCLRSKRYERWIEVSRKTKKRVPINLNKTELIVVRNTVIELQSAMKTIALNSSLKVSY</sequence>
<gene>
    <name evidence="1" type="ORF">ATZ36_14070</name>
</gene>
<name>A0A1E5IM41_ENDTX</name>
<comment type="caution">
    <text evidence="1">The sequence shown here is derived from an EMBL/GenBank/DDBJ whole genome shotgun (WGS) entry which is preliminary data.</text>
</comment>
<evidence type="ECO:0000313" key="1">
    <source>
        <dbReference type="EMBL" id="OEG71552.1"/>
    </source>
</evidence>